<dbReference type="Pfam" id="PF13273">
    <property type="entry name" value="DUF4064"/>
    <property type="match status" value="1"/>
</dbReference>
<accession>A0A544TVP6</accession>
<feature type="transmembrane region" description="Helical" evidence="1">
    <location>
        <begin position="75"/>
        <end position="98"/>
    </location>
</feature>
<dbReference type="OrthoDB" id="2357232at2"/>
<evidence type="ECO:0000313" key="4">
    <source>
        <dbReference type="Proteomes" id="UP000316626"/>
    </source>
</evidence>
<feature type="domain" description="DUF4064" evidence="2">
    <location>
        <begin position="2"/>
        <end position="119"/>
    </location>
</feature>
<dbReference type="EMBL" id="VDGI01000001">
    <property type="protein sequence ID" value="TQR21491.1"/>
    <property type="molecule type" value="Genomic_DNA"/>
</dbReference>
<dbReference type="RefSeq" id="WP_142640619.1">
    <property type="nucleotide sequence ID" value="NZ_VDGI01000001.1"/>
</dbReference>
<name>A0A544TVP6_9BACI</name>
<organism evidence="3 4">
    <name type="scientific">Psychrobacillus vulpis</name>
    <dbReference type="NCBI Taxonomy" id="2325572"/>
    <lineage>
        <taxon>Bacteria</taxon>
        <taxon>Bacillati</taxon>
        <taxon>Bacillota</taxon>
        <taxon>Bacilli</taxon>
        <taxon>Bacillales</taxon>
        <taxon>Bacillaceae</taxon>
        <taxon>Psychrobacillus</taxon>
    </lineage>
</organism>
<keyword evidence="1" id="KW-0472">Membrane</keyword>
<reference evidence="3 4" key="1">
    <citation type="submission" date="2019-06" db="EMBL/GenBank/DDBJ databases">
        <title>Psychrobacillus vulpis sp. nov., a new species isolated from feces of a red fox that inhabits in The Tablas de Daimiel Natural Park, Albacete, Spain.</title>
        <authorList>
            <person name="Rodriguez M."/>
            <person name="Reina J.C."/>
            <person name="Bejar V."/>
            <person name="Llamas I."/>
        </authorList>
    </citation>
    <scope>NUCLEOTIDE SEQUENCE [LARGE SCALE GENOMIC DNA]</scope>
    <source>
        <strain evidence="3 4">Z8</strain>
    </source>
</reference>
<evidence type="ECO:0000259" key="2">
    <source>
        <dbReference type="Pfam" id="PF13273"/>
    </source>
</evidence>
<sequence>MSRTGEIVLGVISAIFTTIAIILFSLLVIGGNAAIQDDMLKSEFEQEIINDPTLSGQDVEIITQGVDTFINLFSVLGWGFVIALVISLILNIVGIVSVTKNKNPKLAGIMFILAGLLAGVISLTSILLYVAAIMCFVRKPPVQLSEQEDYYSTEKMY</sequence>
<evidence type="ECO:0000256" key="1">
    <source>
        <dbReference type="SAM" id="Phobius"/>
    </source>
</evidence>
<dbReference type="AlphaFoldDB" id="A0A544TVP6"/>
<dbReference type="InterPro" id="IPR025273">
    <property type="entry name" value="DUF4064"/>
</dbReference>
<gene>
    <name evidence="3" type="ORF">FG384_00620</name>
</gene>
<keyword evidence="1" id="KW-0812">Transmembrane</keyword>
<keyword evidence="1" id="KW-1133">Transmembrane helix</keyword>
<protein>
    <submittedName>
        <fullName evidence="3">DUF4064 domain-containing protein</fullName>
    </submittedName>
</protein>
<proteinExistence type="predicted"/>
<comment type="caution">
    <text evidence="3">The sequence shown here is derived from an EMBL/GenBank/DDBJ whole genome shotgun (WGS) entry which is preliminary data.</text>
</comment>
<feature type="transmembrane region" description="Helical" evidence="1">
    <location>
        <begin position="110"/>
        <end position="134"/>
    </location>
</feature>
<keyword evidence="4" id="KW-1185">Reference proteome</keyword>
<dbReference type="Proteomes" id="UP000316626">
    <property type="component" value="Unassembled WGS sequence"/>
</dbReference>
<evidence type="ECO:0000313" key="3">
    <source>
        <dbReference type="EMBL" id="TQR21491.1"/>
    </source>
</evidence>
<feature type="transmembrane region" description="Helical" evidence="1">
    <location>
        <begin position="7"/>
        <end position="29"/>
    </location>
</feature>